<dbReference type="CDD" id="cd02513">
    <property type="entry name" value="CMP-NeuAc_Synthase"/>
    <property type="match status" value="1"/>
</dbReference>
<accession>A0A1H3YHS8</accession>
<keyword evidence="1" id="KW-0548">Nucleotidyltransferase</keyword>
<dbReference type="OrthoDB" id="9805604at2"/>
<dbReference type="InterPro" id="IPR050793">
    <property type="entry name" value="CMP-NeuNAc_synthase"/>
</dbReference>
<sequence length="233" mass="25699">MTQQLDIVAIIPARAGSKRLPGKNMLPLAGKPLIQWSLDAAKESGVVDLTLVTSDDPAVLELARQQDVMAIKRPLELASDTATTVDAVLNALQQLESKGYSAQRVVLLQPTSPLRTAQNIQSAVQRMEETSATSIVSVCAMDHTPLWANTLPHDGNMDQFLSTELINKRSQDLPTYYRLNGAVYLINKQALIDHHNFFVPPTYALLMDRTNSVDIDTAEDLVFAEFLSRQQSN</sequence>
<dbReference type="Pfam" id="PF02348">
    <property type="entry name" value="CTP_transf_3"/>
    <property type="match status" value="1"/>
</dbReference>
<evidence type="ECO:0000313" key="2">
    <source>
        <dbReference type="Proteomes" id="UP000242469"/>
    </source>
</evidence>
<dbReference type="PANTHER" id="PTHR21485:SF6">
    <property type="entry name" value="N-ACYLNEURAMINATE CYTIDYLYLTRANSFERASE-RELATED"/>
    <property type="match status" value="1"/>
</dbReference>
<keyword evidence="2" id="KW-1185">Reference proteome</keyword>
<proteinExistence type="predicted"/>
<evidence type="ECO:0000313" key="1">
    <source>
        <dbReference type="EMBL" id="SEA11103.1"/>
    </source>
</evidence>
<dbReference type="InterPro" id="IPR029044">
    <property type="entry name" value="Nucleotide-diphossugar_trans"/>
</dbReference>
<gene>
    <name evidence="1" type="ORF">SAMN02745729_101488</name>
</gene>
<dbReference type="AlphaFoldDB" id="A0A1H3YHS8"/>
<reference evidence="2" key="1">
    <citation type="submission" date="2016-10" db="EMBL/GenBank/DDBJ databases">
        <authorList>
            <person name="Varghese N."/>
            <person name="Submissions S."/>
        </authorList>
    </citation>
    <scope>NUCLEOTIDE SEQUENCE [LARGE SCALE GENOMIC DNA]</scope>
    <source>
        <strain evidence="2">DSM 11526</strain>
    </source>
</reference>
<dbReference type="Gene3D" id="3.90.550.10">
    <property type="entry name" value="Spore Coat Polysaccharide Biosynthesis Protein SpsA, Chain A"/>
    <property type="match status" value="1"/>
</dbReference>
<dbReference type="Proteomes" id="UP000242469">
    <property type="component" value="Unassembled WGS sequence"/>
</dbReference>
<dbReference type="PANTHER" id="PTHR21485">
    <property type="entry name" value="HAD SUPERFAMILY MEMBERS CMAS AND KDSC"/>
    <property type="match status" value="1"/>
</dbReference>
<dbReference type="STRING" id="1122198.SAMN02745729_101488"/>
<dbReference type="SUPFAM" id="SSF53448">
    <property type="entry name" value="Nucleotide-diphospho-sugar transferases"/>
    <property type="match status" value="1"/>
</dbReference>
<dbReference type="EMBL" id="FNRJ01000001">
    <property type="protein sequence ID" value="SEA11103.1"/>
    <property type="molecule type" value="Genomic_DNA"/>
</dbReference>
<protein>
    <submittedName>
        <fullName evidence="1">N-acylneuraminate cytidylyltransferase</fullName>
    </submittedName>
</protein>
<dbReference type="InterPro" id="IPR003329">
    <property type="entry name" value="Cytidylyl_trans"/>
</dbReference>
<dbReference type="RefSeq" id="WP_091822501.1">
    <property type="nucleotide sequence ID" value="NZ_FNRJ01000001.1"/>
</dbReference>
<organism evidence="1 2">
    <name type="scientific">Marinobacterium iners DSM 11526</name>
    <dbReference type="NCBI Taxonomy" id="1122198"/>
    <lineage>
        <taxon>Bacteria</taxon>
        <taxon>Pseudomonadati</taxon>
        <taxon>Pseudomonadota</taxon>
        <taxon>Gammaproteobacteria</taxon>
        <taxon>Oceanospirillales</taxon>
        <taxon>Oceanospirillaceae</taxon>
        <taxon>Marinobacterium</taxon>
    </lineage>
</organism>
<keyword evidence="1" id="KW-0808">Transferase</keyword>
<name>A0A1H3YHS8_9GAMM</name>
<dbReference type="GO" id="GO:0008781">
    <property type="term" value="F:N-acylneuraminate cytidylyltransferase activity"/>
    <property type="evidence" value="ECO:0007669"/>
    <property type="project" value="TreeGrafter"/>
</dbReference>